<evidence type="ECO:0000259" key="2">
    <source>
        <dbReference type="Pfam" id="PF00144"/>
    </source>
</evidence>
<dbReference type="PANTHER" id="PTHR22935:SF95">
    <property type="entry name" value="BETA-LACTAMASE-LIKE 1-RELATED"/>
    <property type="match status" value="1"/>
</dbReference>
<dbReference type="AlphaFoldDB" id="A0A7W5UYE1"/>
<dbReference type="PANTHER" id="PTHR22935">
    <property type="entry name" value="PENICILLIN-BINDING PROTEIN"/>
    <property type="match status" value="1"/>
</dbReference>
<protein>
    <submittedName>
        <fullName evidence="3">CubicO group peptidase (Beta-lactamase class C family)</fullName>
    </submittedName>
</protein>
<evidence type="ECO:0000313" key="4">
    <source>
        <dbReference type="Proteomes" id="UP000579945"/>
    </source>
</evidence>
<feature type="domain" description="Beta-lactamase-related" evidence="2">
    <location>
        <begin position="18"/>
        <end position="317"/>
    </location>
</feature>
<dbReference type="Proteomes" id="UP000579945">
    <property type="component" value="Unassembled WGS sequence"/>
</dbReference>
<dbReference type="InterPro" id="IPR001466">
    <property type="entry name" value="Beta-lactam-related"/>
</dbReference>
<evidence type="ECO:0000313" key="3">
    <source>
        <dbReference type="EMBL" id="MBB3724295.1"/>
    </source>
</evidence>
<sequence>MGRDLESIVQEAAGGLAAGRSAAVVGVLAEGRTEIRGAGPGAPDGDTVFEIGSVTKVFTALALARQVVAGTAALDEPVRDLLPAGTAMPAREGREVSLRHLAQHTSGLPRLPRGATWQMIRDFPNGNRDPYARYDDATILAGLAGTRLRSLPGTRFRYSNLGAGLLGLALATRAGTDYATLVTEDVCKPLGMTRTSLGEPVIQGHTRRGRPTPPWNMAALAGAGGLRSTAADLLTFLQAQIECREEAVGLSRRTEHRVNPLQAVQLGWMETLLHPKIGGGRRIWHNGRTGGFASYVGFDPERRIGVVVLSGTARSVDGTAATLFRTVAS</sequence>
<gene>
    <name evidence="3" type="ORF">FHR33_000155</name>
</gene>
<comment type="similarity">
    <text evidence="1">Belongs to the beta-lactamase family.</text>
</comment>
<dbReference type="Gene3D" id="3.40.710.10">
    <property type="entry name" value="DD-peptidase/beta-lactamase superfamily"/>
    <property type="match status" value="1"/>
</dbReference>
<name>A0A7W5UYE1_9ACTN</name>
<dbReference type="InterPro" id="IPR051478">
    <property type="entry name" value="Beta-lactamase-like_AB/R"/>
</dbReference>
<dbReference type="InterPro" id="IPR012338">
    <property type="entry name" value="Beta-lactam/transpept-like"/>
</dbReference>
<keyword evidence="4" id="KW-1185">Reference proteome</keyword>
<accession>A0A7W5UYE1</accession>
<organism evidence="3 4">
    <name type="scientific">Nonomuraea dietziae</name>
    <dbReference type="NCBI Taxonomy" id="65515"/>
    <lineage>
        <taxon>Bacteria</taxon>
        <taxon>Bacillati</taxon>
        <taxon>Actinomycetota</taxon>
        <taxon>Actinomycetes</taxon>
        <taxon>Streptosporangiales</taxon>
        <taxon>Streptosporangiaceae</taxon>
        <taxon>Nonomuraea</taxon>
    </lineage>
</organism>
<dbReference type="SUPFAM" id="SSF56601">
    <property type="entry name" value="beta-lactamase/transpeptidase-like"/>
    <property type="match status" value="1"/>
</dbReference>
<dbReference type="Pfam" id="PF00144">
    <property type="entry name" value="Beta-lactamase"/>
    <property type="match status" value="1"/>
</dbReference>
<dbReference type="GeneID" id="95386824"/>
<evidence type="ECO:0000256" key="1">
    <source>
        <dbReference type="ARBA" id="ARBA00038473"/>
    </source>
</evidence>
<reference evidence="3 4" key="1">
    <citation type="submission" date="2020-08" db="EMBL/GenBank/DDBJ databases">
        <title>Sequencing the genomes of 1000 actinobacteria strains.</title>
        <authorList>
            <person name="Klenk H.-P."/>
        </authorList>
    </citation>
    <scope>NUCLEOTIDE SEQUENCE [LARGE SCALE GENOMIC DNA]</scope>
    <source>
        <strain evidence="3 4">DSM 44320</strain>
    </source>
</reference>
<proteinExistence type="inferred from homology"/>
<dbReference type="EMBL" id="JACIBV010000001">
    <property type="protein sequence ID" value="MBB3724295.1"/>
    <property type="molecule type" value="Genomic_DNA"/>
</dbReference>
<dbReference type="RefSeq" id="WP_183642055.1">
    <property type="nucleotide sequence ID" value="NZ_JACIBV010000001.1"/>
</dbReference>
<comment type="caution">
    <text evidence="3">The sequence shown here is derived from an EMBL/GenBank/DDBJ whole genome shotgun (WGS) entry which is preliminary data.</text>
</comment>